<dbReference type="Pfam" id="PF08281">
    <property type="entry name" value="Sigma70_r4_2"/>
    <property type="match status" value="1"/>
</dbReference>
<proteinExistence type="inferred from homology"/>
<evidence type="ECO:0000256" key="1">
    <source>
        <dbReference type="ARBA" id="ARBA00010641"/>
    </source>
</evidence>
<accession>A0ABT7TAC3</accession>
<dbReference type="InterPro" id="IPR013324">
    <property type="entry name" value="RNA_pol_sigma_r3/r4-like"/>
</dbReference>
<dbReference type="InterPro" id="IPR013249">
    <property type="entry name" value="RNA_pol_sigma70_r4_t2"/>
</dbReference>
<dbReference type="Proteomes" id="UP001237823">
    <property type="component" value="Unassembled WGS sequence"/>
</dbReference>
<name>A0ABT7TAC3_9MICO</name>
<evidence type="ECO:0000256" key="2">
    <source>
        <dbReference type="ARBA" id="ARBA00023015"/>
    </source>
</evidence>
<organism evidence="8 9">
    <name type="scientific">Curtobacterium citri</name>
    <dbReference type="NCBI Taxonomy" id="3055139"/>
    <lineage>
        <taxon>Bacteria</taxon>
        <taxon>Bacillati</taxon>
        <taxon>Actinomycetota</taxon>
        <taxon>Actinomycetes</taxon>
        <taxon>Micrococcales</taxon>
        <taxon>Microbacteriaceae</taxon>
        <taxon>Curtobacterium</taxon>
    </lineage>
</organism>
<comment type="similarity">
    <text evidence="1">Belongs to the sigma-70 factor family. ECF subfamily.</text>
</comment>
<dbReference type="PANTHER" id="PTHR43133:SF25">
    <property type="entry name" value="RNA POLYMERASE SIGMA FACTOR RFAY-RELATED"/>
    <property type="match status" value="1"/>
</dbReference>
<dbReference type="EMBL" id="JAUCML010000013">
    <property type="protein sequence ID" value="MDM7886524.1"/>
    <property type="molecule type" value="Genomic_DNA"/>
</dbReference>
<dbReference type="Gene3D" id="1.10.10.10">
    <property type="entry name" value="Winged helix-like DNA-binding domain superfamily/Winged helix DNA-binding domain"/>
    <property type="match status" value="1"/>
</dbReference>
<feature type="region of interest" description="Disordered" evidence="5">
    <location>
        <begin position="1"/>
        <end position="22"/>
    </location>
</feature>
<keyword evidence="9" id="KW-1185">Reference proteome</keyword>
<keyword evidence="3" id="KW-0731">Sigma factor</keyword>
<dbReference type="Pfam" id="PF04542">
    <property type="entry name" value="Sigma70_r2"/>
    <property type="match status" value="1"/>
</dbReference>
<comment type="caution">
    <text evidence="8">The sequence shown here is derived from an EMBL/GenBank/DDBJ whole genome shotgun (WGS) entry which is preliminary data.</text>
</comment>
<dbReference type="Gene3D" id="1.10.1740.10">
    <property type="match status" value="1"/>
</dbReference>
<dbReference type="PANTHER" id="PTHR43133">
    <property type="entry name" value="RNA POLYMERASE ECF-TYPE SIGMA FACTO"/>
    <property type="match status" value="1"/>
</dbReference>
<evidence type="ECO:0000256" key="3">
    <source>
        <dbReference type="ARBA" id="ARBA00023082"/>
    </source>
</evidence>
<protein>
    <submittedName>
        <fullName evidence="8">RNA polymerase sigma factor</fullName>
    </submittedName>
</protein>
<sequence length="193" mass="21989">MELNREDRAIPVVPSSHPPPGAAAELGRQFDEHGRRILLYLARRTDLQSAEDILGETFVTALVRWDSFDPDRQDPLPWLFGIASNLLRRHWRSQRRADRAMSRVAVPERLDDDAGERLDNERAVRTVVRELYRMRPVVRETVLLHAWAELTYEQIAEATGVPVGTVRSRLNRARSALRAMPGTTDSLNGPLHV</sequence>
<dbReference type="InterPro" id="IPR007627">
    <property type="entry name" value="RNA_pol_sigma70_r2"/>
</dbReference>
<keyword evidence="2" id="KW-0805">Transcription regulation</keyword>
<dbReference type="NCBIfam" id="TIGR02937">
    <property type="entry name" value="sigma70-ECF"/>
    <property type="match status" value="1"/>
</dbReference>
<gene>
    <name evidence="8" type="ORF">QUG92_15545</name>
</gene>
<evidence type="ECO:0000259" key="7">
    <source>
        <dbReference type="Pfam" id="PF08281"/>
    </source>
</evidence>
<dbReference type="InterPro" id="IPR039425">
    <property type="entry name" value="RNA_pol_sigma-70-like"/>
</dbReference>
<evidence type="ECO:0000313" key="8">
    <source>
        <dbReference type="EMBL" id="MDM7886524.1"/>
    </source>
</evidence>
<keyword evidence="4" id="KW-0804">Transcription</keyword>
<dbReference type="SUPFAM" id="SSF88946">
    <property type="entry name" value="Sigma2 domain of RNA polymerase sigma factors"/>
    <property type="match status" value="1"/>
</dbReference>
<dbReference type="InterPro" id="IPR014284">
    <property type="entry name" value="RNA_pol_sigma-70_dom"/>
</dbReference>
<evidence type="ECO:0000256" key="4">
    <source>
        <dbReference type="ARBA" id="ARBA00023163"/>
    </source>
</evidence>
<feature type="domain" description="RNA polymerase sigma-70 region 2" evidence="6">
    <location>
        <begin position="31"/>
        <end position="96"/>
    </location>
</feature>
<dbReference type="InterPro" id="IPR013325">
    <property type="entry name" value="RNA_pol_sigma_r2"/>
</dbReference>
<evidence type="ECO:0000313" key="9">
    <source>
        <dbReference type="Proteomes" id="UP001237823"/>
    </source>
</evidence>
<evidence type="ECO:0000259" key="6">
    <source>
        <dbReference type="Pfam" id="PF04542"/>
    </source>
</evidence>
<evidence type="ECO:0000256" key="5">
    <source>
        <dbReference type="SAM" id="MobiDB-lite"/>
    </source>
</evidence>
<feature type="domain" description="RNA polymerase sigma factor 70 region 4 type 2" evidence="7">
    <location>
        <begin position="133"/>
        <end position="177"/>
    </location>
</feature>
<dbReference type="InterPro" id="IPR036388">
    <property type="entry name" value="WH-like_DNA-bd_sf"/>
</dbReference>
<reference evidence="8 9" key="1">
    <citation type="submission" date="2023-06" db="EMBL/GenBank/DDBJ databases">
        <authorList>
            <person name="Feng G."/>
            <person name="Li J."/>
            <person name="Zhu H."/>
        </authorList>
    </citation>
    <scope>NUCLEOTIDE SEQUENCE [LARGE SCALE GENOMIC DNA]</scope>
    <source>
        <strain evidence="8 9">RHCKG23</strain>
    </source>
</reference>
<dbReference type="CDD" id="cd06171">
    <property type="entry name" value="Sigma70_r4"/>
    <property type="match status" value="1"/>
</dbReference>
<dbReference type="SUPFAM" id="SSF88659">
    <property type="entry name" value="Sigma3 and sigma4 domains of RNA polymerase sigma factors"/>
    <property type="match status" value="1"/>
</dbReference>